<dbReference type="InterPro" id="IPR046342">
    <property type="entry name" value="CBS_dom_sf"/>
</dbReference>
<dbReference type="InterPro" id="IPR000644">
    <property type="entry name" value="CBS_dom"/>
</dbReference>
<dbReference type="Pfam" id="PF00483">
    <property type="entry name" value="NTP_transferase"/>
    <property type="match status" value="1"/>
</dbReference>
<name>A0A1B9F2J6_9BACT</name>
<dbReference type="AlphaFoldDB" id="A0A1B9F2J6"/>
<dbReference type="Proteomes" id="UP000093080">
    <property type="component" value="Unassembled WGS sequence"/>
</dbReference>
<dbReference type="PROSITE" id="PS51371">
    <property type="entry name" value="CBS"/>
    <property type="match status" value="2"/>
</dbReference>
<dbReference type="InterPro" id="IPR029044">
    <property type="entry name" value="Nucleotide-diphossugar_trans"/>
</dbReference>
<dbReference type="Gene3D" id="3.90.550.10">
    <property type="entry name" value="Spore Coat Polysaccharide Biosynthesis Protein SpsA, Chain A"/>
    <property type="match status" value="1"/>
</dbReference>
<dbReference type="InterPro" id="IPR050486">
    <property type="entry name" value="Mannose-1P_guanyltransferase"/>
</dbReference>
<feature type="domain" description="CBS" evidence="2">
    <location>
        <begin position="71"/>
        <end position="127"/>
    </location>
</feature>
<dbReference type="PANTHER" id="PTHR22572">
    <property type="entry name" value="SUGAR-1-PHOSPHATE GUANYL TRANSFERASE"/>
    <property type="match status" value="1"/>
</dbReference>
<accession>A0A1B9F2J6</accession>
<keyword evidence="1" id="KW-0129">CBS domain</keyword>
<evidence type="ECO:0000259" key="2">
    <source>
        <dbReference type="PROSITE" id="PS51371"/>
    </source>
</evidence>
<dbReference type="SMART" id="SM00116">
    <property type="entry name" value="CBS"/>
    <property type="match status" value="2"/>
</dbReference>
<gene>
    <name evidence="3" type="ORF">DBT_2442</name>
</gene>
<keyword evidence="4" id="KW-1185">Reference proteome</keyword>
<comment type="caution">
    <text evidence="3">The sequence shown here is derived from an EMBL/GenBank/DDBJ whole genome shotgun (WGS) entry which is preliminary data.</text>
</comment>
<dbReference type="OrthoDB" id="9788272at2"/>
<dbReference type="Pfam" id="PF00571">
    <property type="entry name" value="CBS"/>
    <property type="match status" value="2"/>
</dbReference>
<protein>
    <submittedName>
        <fullName evidence="3">D-glycero-D-manno-heptose 1-phosphate guanosyltransferase</fullName>
    </submittedName>
</protein>
<evidence type="ECO:0000256" key="1">
    <source>
        <dbReference type="PROSITE-ProRule" id="PRU00703"/>
    </source>
</evidence>
<dbReference type="CDD" id="cd06426">
    <property type="entry name" value="NTP_transferase_like_2"/>
    <property type="match status" value="1"/>
</dbReference>
<dbReference type="GO" id="GO:0016740">
    <property type="term" value="F:transferase activity"/>
    <property type="evidence" value="ECO:0007669"/>
    <property type="project" value="UniProtKB-KW"/>
</dbReference>
<feature type="domain" description="CBS" evidence="2">
    <location>
        <begin position="1"/>
        <end position="65"/>
    </location>
</feature>
<dbReference type="STRING" id="1156395.DBT_2442"/>
<dbReference type="Gene3D" id="3.10.580.10">
    <property type="entry name" value="CBS-domain"/>
    <property type="match status" value="1"/>
</dbReference>
<dbReference type="EMBL" id="MAGO01000019">
    <property type="protein sequence ID" value="OCC14157.1"/>
    <property type="molecule type" value="Genomic_DNA"/>
</dbReference>
<dbReference type="SUPFAM" id="SSF54631">
    <property type="entry name" value="CBS-domain pair"/>
    <property type="match status" value="1"/>
</dbReference>
<dbReference type="InterPro" id="IPR005835">
    <property type="entry name" value="NTP_transferase_dom"/>
</dbReference>
<sequence>MTVKRPKWFKEIFISPEATIRDGMKLLNEKGHQFLLIVDGEERLLGVVSDGDIRRSIAAGMSFDVHLEEIMTSDPVACIEPVKKKEALGLMKQENIRYIPVLDKTRQIVDVITWQDFLIDEPVEVPVRQEPVVIMAGGKGTRLDPFTKILPKPLIPFGDRPMIEWIMDNFAQHGFKEFWVTLNYKKNTIKNYFAGINKDYDVGFVEEDNPLGTAGPLQLLRKELDKTFVVTNCDVVLEEDFSEIVEHHKRKGNIMTIIAVPKHMQIPYGVLEISNGVLKHINEKPEMTYLISAGVYILEPEVLDFIQDGQAIEMPELITRVQRQYNGSVGVFPASGSWFDIGQWKDYQEALIKIIGIKGID</sequence>
<organism evidence="3 4">
    <name type="scientific">Dissulfuribacter thermophilus</name>
    <dbReference type="NCBI Taxonomy" id="1156395"/>
    <lineage>
        <taxon>Bacteria</taxon>
        <taxon>Pseudomonadati</taxon>
        <taxon>Thermodesulfobacteriota</taxon>
        <taxon>Dissulfuribacteria</taxon>
        <taxon>Dissulfuribacterales</taxon>
        <taxon>Dissulfuribacteraceae</taxon>
        <taxon>Dissulfuribacter</taxon>
    </lineage>
</organism>
<proteinExistence type="predicted"/>
<dbReference type="PATRIC" id="fig|1156395.6.peg.2485"/>
<dbReference type="SUPFAM" id="SSF53448">
    <property type="entry name" value="Nucleotide-diphospho-sugar transferases"/>
    <property type="match status" value="1"/>
</dbReference>
<evidence type="ECO:0000313" key="4">
    <source>
        <dbReference type="Proteomes" id="UP000093080"/>
    </source>
</evidence>
<dbReference type="RefSeq" id="WP_067620841.1">
    <property type="nucleotide sequence ID" value="NZ_MAGO01000019.1"/>
</dbReference>
<keyword evidence="3" id="KW-0808">Transferase</keyword>
<evidence type="ECO:0000313" key="3">
    <source>
        <dbReference type="EMBL" id="OCC14157.1"/>
    </source>
</evidence>
<reference evidence="3 4" key="1">
    <citation type="submission" date="2016-06" db="EMBL/GenBank/DDBJ databases">
        <title>Respiratory ammonification of nitrate coupled to the oxidation of elemental sulfur in deep-sea autotrophic thermophilic bacteria.</title>
        <authorList>
            <person name="Slobodkina G.B."/>
            <person name="Mardanov A.V."/>
            <person name="Ravin N.V."/>
            <person name="Frolova A.A."/>
            <person name="Viryasiv M.B."/>
            <person name="Chernyh N.A."/>
            <person name="Bonch-Osmolovskaya E.A."/>
            <person name="Slobodkin A.I."/>
        </authorList>
    </citation>
    <scope>NUCLEOTIDE SEQUENCE [LARGE SCALE GENOMIC DNA]</scope>
    <source>
        <strain evidence="3 4">S69</strain>
    </source>
</reference>